<comment type="caution">
    <text evidence="2">The sequence shown here is derived from an EMBL/GenBank/DDBJ whole genome shotgun (WGS) entry which is preliminary data.</text>
</comment>
<keyword evidence="1" id="KW-1133">Transmembrane helix</keyword>
<reference evidence="2 3" key="1">
    <citation type="submission" date="2015-08" db="EMBL/GenBank/DDBJ databases">
        <title>Next Generation Sequencing and Analysis of the Genome of Puccinia sorghi L Schw, the Causal Agent of Maize Common Rust.</title>
        <authorList>
            <person name="Rochi L."/>
            <person name="Burguener G."/>
            <person name="Darino M."/>
            <person name="Turjanski A."/>
            <person name="Kreff E."/>
            <person name="Dieguez M.J."/>
            <person name="Sacco F."/>
        </authorList>
    </citation>
    <scope>NUCLEOTIDE SEQUENCE [LARGE SCALE GENOMIC DNA]</scope>
    <source>
        <strain evidence="2 3">RO10H11247</strain>
    </source>
</reference>
<accession>A0A0L6UCW4</accession>
<evidence type="ECO:0000256" key="1">
    <source>
        <dbReference type="SAM" id="Phobius"/>
    </source>
</evidence>
<keyword evidence="1" id="KW-0472">Membrane</keyword>
<keyword evidence="1" id="KW-0812">Transmembrane</keyword>
<evidence type="ECO:0000313" key="2">
    <source>
        <dbReference type="EMBL" id="KNZ46087.1"/>
    </source>
</evidence>
<dbReference type="Proteomes" id="UP000037035">
    <property type="component" value="Unassembled WGS sequence"/>
</dbReference>
<evidence type="ECO:0000313" key="3">
    <source>
        <dbReference type="Proteomes" id="UP000037035"/>
    </source>
</evidence>
<name>A0A0L6UCW4_9BASI</name>
<proteinExistence type="predicted"/>
<sequence length="333" mass="39112">MSKKWEKYFIPQCEYEQLHTCYLEHSARSLPRHRKCPKPLLVHIPCSQGLPSSSHHLKQAVANFRCLIFCWVCLDQLMLQPICHTNSTCLHIDCTSKLGLITLGKRLEFLRLSACQLQAFEQVFLKFLKTHKPPPPKCWRMDKKGRINGVLGCGSKKFKFFTIILLFFSYNFLKKGGRNIFQGFGDVEKFVECGIKILKSELKTGIIWSFIFYSRNGCYGVILSCVECKLFLLKHSYVRGCFSWISVFMGKDTDDKLEKKIPENTATSFKLCLNPQWITYRFRLFERYIFSNFKNEKSIPMILYSHGFCYAIVYYIINQLIKFIYIKSAQYIW</sequence>
<dbReference type="AlphaFoldDB" id="A0A0L6UCW4"/>
<dbReference type="EMBL" id="LAVV01013016">
    <property type="protein sequence ID" value="KNZ46087.1"/>
    <property type="molecule type" value="Genomic_DNA"/>
</dbReference>
<gene>
    <name evidence="2" type="ORF">VP01_756g4</name>
</gene>
<protein>
    <submittedName>
        <fullName evidence="2">Uncharacterized protein</fullName>
    </submittedName>
</protein>
<dbReference type="VEuPathDB" id="FungiDB:VP01_756g4"/>
<organism evidence="2 3">
    <name type="scientific">Puccinia sorghi</name>
    <dbReference type="NCBI Taxonomy" id="27349"/>
    <lineage>
        <taxon>Eukaryota</taxon>
        <taxon>Fungi</taxon>
        <taxon>Dikarya</taxon>
        <taxon>Basidiomycota</taxon>
        <taxon>Pucciniomycotina</taxon>
        <taxon>Pucciniomycetes</taxon>
        <taxon>Pucciniales</taxon>
        <taxon>Pucciniaceae</taxon>
        <taxon>Puccinia</taxon>
    </lineage>
</organism>
<keyword evidence="3" id="KW-1185">Reference proteome</keyword>
<feature type="transmembrane region" description="Helical" evidence="1">
    <location>
        <begin position="299"/>
        <end position="317"/>
    </location>
</feature>